<evidence type="ECO:0000313" key="2">
    <source>
        <dbReference type="EMBL" id="MBI1686991.1"/>
    </source>
</evidence>
<comment type="caution">
    <text evidence="2">The sequence shown here is derived from an EMBL/GenBank/DDBJ whole genome shotgun (WGS) entry which is preliminary data.</text>
</comment>
<proteinExistence type="predicted"/>
<dbReference type="Pfam" id="PF09834">
    <property type="entry name" value="DUF2061"/>
    <property type="match status" value="1"/>
</dbReference>
<dbReference type="EMBL" id="JADWOX010000033">
    <property type="protein sequence ID" value="MBI1686991.1"/>
    <property type="molecule type" value="Genomic_DNA"/>
</dbReference>
<sequence>MRLALKTATYATMHLTVAIAVAYALTRDWRIALAVGIVEPMVQTVAFNIHERLWSRADKEKPAAA</sequence>
<evidence type="ECO:0000259" key="1">
    <source>
        <dbReference type="Pfam" id="PF09834"/>
    </source>
</evidence>
<dbReference type="Proteomes" id="UP000639859">
    <property type="component" value="Unassembled WGS sequence"/>
</dbReference>
<evidence type="ECO:0000313" key="3">
    <source>
        <dbReference type="Proteomes" id="UP000639859"/>
    </source>
</evidence>
<accession>A0ABS0T5F7</accession>
<dbReference type="InterPro" id="IPR018638">
    <property type="entry name" value="DUF2061_membrane"/>
</dbReference>
<protein>
    <submittedName>
        <fullName evidence="2">DUF2061 domain-containing protein</fullName>
    </submittedName>
</protein>
<gene>
    <name evidence="2" type="ORF">I4Q42_25250</name>
</gene>
<keyword evidence="3" id="KW-1185">Reference proteome</keyword>
<reference evidence="2 3" key="1">
    <citation type="submission" date="2020-11" db="EMBL/GenBank/DDBJ databases">
        <title>genome sequence of strain KACC 18849.</title>
        <authorList>
            <person name="Gao J."/>
            <person name="Zhang X."/>
        </authorList>
    </citation>
    <scope>NUCLEOTIDE SEQUENCE [LARGE SCALE GENOMIC DNA]</scope>
    <source>
        <strain evidence="2 3">KACC 18849</strain>
    </source>
</reference>
<organism evidence="2 3">
    <name type="scientific">Caulobacter hibisci</name>
    <dbReference type="NCBI Taxonomy" id="2035993"/>
    <lineage>
        <taxon>Bacteria</taxon>
        <taxon>Pseudomonadati</taxon>
        <taxon>Pseudomonadota</taxon>
        <taxon>Alphaproteobacteria</taxon>
        <taxon>Caulobacterales</taxon>
        <taxon>Caulobacteraceae</taxon>
        <taxon>Caulobacter</taxon>
    </lineage>
</organism>
<name>A0ABS0T5F7_9CAUL</name>
<feature type="domain" description="DUF2061" evidence="1">
    <location>
        <begin position="5"/>
        <end position="55"/>
    </location>
</feature>